<accession>A0A291RMU9</accession>
<reference evidence="2 3" key="1">
    <citation type="submission" date="2017-10" db="EMBL/GenBank/DDBJ databases">
        <title>Comparative genomics between pathogenic Norcardia.</title>
        <authorList>
            <person name="Zeng L."/>
        </authorList>
    </citation>
    <scope>NUCLEOTIDE SEQUENCE [LARGE SCALE GENOMIC DNA]</scope>
    <source>
        <strain evidence="2 3">NC_YFY_NT001</strain>
    </source>
</reference>
<proteinExistence type="predicted"/>
<dbReference type="InterPro" id="IPR007278">
    <property type="entry name" value="DUF397"/>
</dbReference>
<dbReference type="GeneID" id="88360222"/>
<feature type="domain" description="DUF397" evidence="1">
    <location>
        <begin position="11"/>
        <end position="70"/>
    </location>
</feature>
<evidence type="ECO:0000313" key="2">
    <source>
        <dbReference type="EMBL" id="ATL68635.1"/>
    </source>
</evidence>
<evidence type="ECO:0000313" key="3">
    <source>
        <dbReference type="Proteomes" id="UP000221961"/>
    </source>
</evidence>
<dbReference type="EMBL" id="CP023778">
    <property type="protein sequence ID" value="ATL68635.1"/>
    <property type="molecule type" value="Genomic_DNA"/>
</dbReference>
<sequence length="121" mass="13104">MDTSTTSARPRWFKASFSTDSSNCVEIRFGDGVVLIRDSKYLRDPANDSAAQPFISIPTHDWPTFLNAARGFEGTSRHGLPAIEHHASGEVSLHADGTTLTYTAAEWTAFVSGIRAGEFAA</sequence>
<dbReference type="RefSeq" id="WP_098695702.1">
    <property type="nucleotide sequence ID" value="NZ_CP023778.1"/>
</dbReference>
<protein>
    <submittedName>
        <fullName evidence="2">DUF397 domain-containing protein</fullName>
    </submittedName>
</protein>
<organism evidence="2 3">
    <name type="scientific">Nocardia terpenica</name>
    <dbReference type="NCBI Taxonomy" id="455432"/>
    <lineage>
        <taxon>Bacteria</taxon>
        <taxon>Bacillati</taxon>
        <taxon>Actinomycetota</taxon>
        <taxon>Actinomycetes</taxon>
        <taxon>Mycobacteriales</taxon>
        <taxon>Nocardiaceae</taxon>
        <taxon>Nocardia</taxon>
    </lineage>
</organism>
<evidence type="ECO:0000259" key="1">
    <source>
        <dbReference type="Pfam" id="PF04149"/>
    </source>
</evidence>
<dbReference type="AlphaFoldDB" id="A0A291RMU9"/>
<gene>
    <name evidence="2" type="ORF">CRH09_23015</name>
</gene>
<dbReference type="KEGG" id="ntp:CRH09_23015"/>
<dbReference type="Proteomes" id="UP000221961">
    <property type="component" value="Chromosome"/>
</dbReference>
<dbReference type="Pfam" id="PF04149">
    <property type="entry name" value="DUF397"/>
    <property type="match status" value="1"/>
</dbReference>
<name>A0A291RMU9_9NOCA</name>